<name>M7TCV7_EUTLA</name>
<evidence type="ECO:0000313" key="1">
    <source>
        <dbReference type="EMBL" id="EMR64515.1"/>
    </source>
</evidence>
<dbReference type="Proteomes" id="UP000012174">
    <property type="component" value="Unassembled WGS sequence"/>
</dbReference>
<organism evidence="1 2">
    <name type="scientific">Eutypa lata (strain UCR-EL1)</name>
    <name type="common">Grapevine dieback disease fungus</name>
    <name type="synonym">Eutypa armeniacae</name>
    <dbReference type="NCBI Taxonomy" id="1287681"/>
    <lineage>
        <taxon>Eukaryota</taxon>
        <taxon>Fungi</taxon>
        <taxon>Dikarya</taxon>
        <taxon>Ascomycota</taxon>
        <taxon>Pezizomycotina</taxon>
        <taxon>Sordariomycetes</taxon>
        <taxon>Xylariomycetidae</taxon>
        <taxon>Xylariales</taxon>
        <taxon>Diatrypaceae</taxon>
        <taxon>Eutypa</taxon>
    </lineage>
</organism>
<dbReference type="OrthoDB" id="5415741at2759"/>
<protein>
    <submittedName>
        <fullName evidence="1">Uncharacterized protein</fullName>
    </submittedName>
</protein>
<evidence type="ECO:0000313" key="2">
    <source>
        <dbReference type="Proteomes" id="UP000012174"/>
    </source>
</evidence>
<gene>
    <name evidence="1" type="ORF">UCREL1_8526</name>
</gene>
<reference evidence="2" key="1">
    <citation type="journal article" date="2013" name="Genome Announc.">
        <title>Draft genome sequence of the grapevine dieback fungus Eutypa lata UCR-EL1.</title>
        <authorList>
            <person name="Blanco-Ulate B."/>
            <person name="Rolshausen P.E."/>
            <person name="Cantu D."/>
        </authorList>
    </citation>
    <scope>NUCLEOTIDE SEQUENCE [LARGE SCALE GENOMIC DNA]</scope>
    <source>
        <strain evidence="2">UCR-EL1</strain>
    </source>
</reference>
<dbReference type="KEGG" id="ela:UCREL1_8526"/>
<dbReference type="HOGENOM" id="CLU_1992630_0_0_1"/>
<proteinExistence type="predicted"/>
<dbReference type="AlphaFoldDB" id="M7TCV7"/>
<sequence length="125" mass="13456">MTTPKTASPKKASPKKQHIARRAQALTLHGVGISFAEIKKKTGYSKSSFYELRQKAIGRGYVDGGPVLDEHVIDGKRTGRPTKAAGKTDQQAVNEAVNTTTKPFQLEDVQLLARAESSTTSTTAT</sequence>
<dbReference type="eggNOG" id="ENOG502T6F7">
    <property type="taxonomic scope" value="Eukaryota"/>
</dbReference>
<accession>M7TCV7</accession>
<keyword evidence="2" id="KW-1185">Reference proteome</keyword>
<dbReference type="STRING" id="1287681.M7TCV7"/>
<dbReference type="EMBL" id="KB707053">
    <property type="protein sequence ID" value="EMR64515.1"/>
    <property type="molecule type" value="Genomic_DNA"/>
</dbReference>